<evidence type="ECO:0000256" key="4">
    <source>
        <dbReference type="ARBA" id="ARBA00023163"/>
    </source>
</evidence>
<sequence>MDSRYLKSLIAVVECGSIADAARAEGLTAAAIGQRIQALERDLDFALLARGGHTAKPTDACLALLPRARHIVREVSLLAGDADPHGLTGTLRIGVISTALTGLLPAALQTLTRQVPGVKPIVVPGASRVLYQALQAQELDAAILVAPPFALPRSIRAVSLRREALVFLSNKQWRDDIATALRGRPYIRYDPQSWGGRHAARYLDDHRIVPNALCDLDALEAIAMLVADGVGVSLVPRWSGLERLAANCRVAALPGVPYQREILLLSNAQSERPKLVLALTQALRQSVEA</sequence>
<reference evidence="6" key="1">
    <citation type="submission" date="2022-11" db="EMBL/GenBank/DDBJ databases">
        <title>Robbsia betulipollinis sp. nov., isolated from pollen of birch (Betula pendula).</title>
        <authorList>
            <person name="Shi H."/>
            <person name="Ambika Manirajan B."/>
            <person name="Ratering S."/>
            <person name="Geissler-Plaum R."/>
            <person name="Schnell S."/>
        </authorList>
    </citation>
    <scope>NUCLEOTIDE SEQUENCE</scope>
    <source>
        <strain evidence="6">Bb-Pol-6</strain>
    </source>
</reference>
<dbReference type="InterPro" id="IPR036390">
    <property type="entry name" value="WH_DNA-bd_sf"/>
</dbReference>
<comment type="similarity">
    <text evidence="1">Belongs to the LysR transcriptional regulatory family.</text>
</comment>
<dbReference type="Proteomes" id="UP001082899">
    <property type="component" value="Unassembled WGS sequence"/>
</dbReference>
<keyword evidence="3" id="KW-0238">DNA-binding</keyword>
<dbReference type="RefSeq" id="WP_267845426.1">
    <property type="nucleotide sequence ID" value="NZ_JAPMXC010000001.1"/>
</dbReference>
<evidence type="ECO:0000313" key="6">
    <source>
        <dbReference type="EMBL" id="MCY0386159.1"/>
    </source>
</evidence>
<evidence type="ECO:0000313" key="7">
    <source>
        <dbReference type="Proteomes" id="UP001082899"/>
    </source>
</evidence>
<dbReference type="SUPFAM" id="SSF53850">
    <property type="entry name" value="Periplasmic binding protein-like II"/>
    <property type="match status" value="1"/>
</dbReference>
<evidence type="ECO:0000259" key="5">
    <source>
        <dbReference type="PROSITE" id="PS50931"/>
    </source>
</evidence>
<comment type="caution">
    <text evidence="6">The sequence shown here is derived from an EMBL/GenBank/DDBJ whole genome shotgun (WGS) entry which is preliminary data.</text>
</comment>
<keyword evidence="4" id="KW-0804">Transcription</keyword>
<keyword evidence="7" id="KW-1185">Reference proteome</keyword>
<dbReference type="PANTHER" id="PTHR30126">
    <property type="entry name" value="HTH-TYPE TRANSCRIPTIONAL REGULATOR"/>
    <property type="match status" value="1"/>
</dbReference>
<dbReference type="EMBL" id="JAPMXC010000001">
    <property type="protein sequence ID" value="MCY0386159.1"/>
    <property type="molecule type" value="Genomic_DNA"/>
</dbReference>
<dbReference type="PANTHER" id="PTHR30126:SF94">
    <property type="entry name" value="LYSR FAMILY TRANSCRIPTIONAL REGULATOR"/>
    <property type="match status" value="1"/>
</dbReference>
<gene>
    <name evidence="6" type="ORF">OVY01_02625</name>
</gene>
<evidence type="ECO:0000256" key="3">
    <source>
        <dbReference type="ARBA" id="ARBA00023125"/>
    </source>
</evidence>
<organism evidence="6 7">
    <name type="scientific">Robbsia betulipollinis</name>
    <dbReference type="NCBI Taxonomy" id="2981849"/>
    <lineage>
        <taxon>Bacteria</taxon>
        <taxon>Pseudomonadati</taxon>
        <taxon>Pseudomonadota</taxon>
        <taxon>Betaproteobacteria</taxon>
        <taxon>Burkholderiales</taxon>
        <taxon>Burkholderiaceae</taxon>
        <taxon>Robbsia</taxon>
    </lineage>
</organism>
<dbReference type="Gene3D" id="1.10.10.10">
    <property type="entry name" value="Winged helix-like DNA-binding domain superfamily/Winged helix DNA-binding domain"/>
    <property type="match status" value="1"/>
</dbReference>
<dbReference type="Gene3D" id="3.40.190.10">
    <property type="entry name" value="Periplasmic binding protein-like II"/>
    <property type="match status" value="2"/>
</dbReference>
<dbReference type="Pfam" id="PF00126">
    <property type="entry name" value="HTH_1"/>
    <property type="match status" value="1"/>
</dbReference>
<dbReference type="InterPro" id="IPR005119">
    <property type="entry name" value="LysR_subst-bd"/>
</dbReference>
<accession>A0ABT3ZI08</accession>
<dbReference type="Pfam" id="PF03466">
    <property type="entry name" value="LysR_substrate"/>
    <property type="match status" value="1"/>
</dbReference>
<dbReference type="InterPro" id="IPR000847">
    <property type="entry name" value="LysR_HTH_N"/>
</dbReference>
<evidence type="ECO:0000256" key="2">
    <source>
        <dbReference type="ARBA" id="ARBA00023015"/>
    </source>
</evidence>
<protein>
    <submittedName>
        <fullName evidence="6">LysR substrate-binding domain-containing protein</fullName>
    </submittedName>
</protein>
<dbReference type="PROSITE" id="PS50931">
    <property type="entry name" value="HTH_LYSR"/>
    <property type="match status" value="1"/>
</dbReference>
<dbReference type="SUPFAM" id="SSF46785">
    <property type="entry name" value="Winged helix' DNA-binding domain"/>
    <property type="match status" value="1"/>
</dbReference>
<dbReference type="InterPro" id="IPR036388">
    <property type="entry name" value="WH-like_DNA-bd_sf"/>
</dbReference>
<name>A0ABT3ZI08_9BURK</name>
<keyword evidence="2" id="KW-0805">Transcription regulation</keyword>
<evidence type="ECO:0000256" key="1">
    <source>
        <dbReference type="ARBA" id="ARBA00009437"/>
    </source>
</evidence>
<proteinExistence type="inferred from homology"/>
<feature type="domain" description="HTH lysR-type" evidence="5">
    <location>
        <begin position="1"/>
        <end position="58"/>
    </location>
</feature>